<dbReference type="Proteomes" id="UP000077315">
    <property type="component" value="Unassembled WGS sequence"/>
</dbReference>
<dbReference type="InParanoid" id="A0A167J700"/>
<dbReference type="AlphaFoldDB" id="A0A167J700"/>
<evidence type="ECO:0000313" key="3">
    <source>
        <dbReference type="Proteomes" id="UP000077315"/>
    </source>
</evidence>
<dbReference type="OrthoDB" id="10438906at2759"/>
<evidence type="ECO:0000313" key="2">
    <source>
        <dbReference type="EMBL" id="OAD65329.1"/>
    </source>
</evidence>
<dbReference type="GeneID" id="29003293"/>
<keyword evidence="3" id="KW-1185">Reference proteome</keyword>
<feature type="region of interest" description="Disordered" evidence="1">
    <location>
        <begin position="1"/>
        <end position="28"/>
    </location>
</feature>
<dbReference type="RefSeq" id="XP_018283369.1">
    <property type="nucleotide sequence ID" value="XM_018442387.1"/>
</dbReference>
<name>A0A167J700_PHYB8</name>
<accession>A0A167J700</accession>
<protein>
    <submittedName>
        <fullName evidence="2">Uncharacterized protein</fullName>
    </submittedName>
</protein>
<evidence type="ECO:0000256" key="1">
    <source>
        <dbReference type="SAM" id="MobiDB-lite"/>
    </source>
</evidence>
<dbReference type="EMBL" id="KV441029">
    <property type="protein sequence ID" value="OAD65329.1"/>
    <property type="molecule type" value="Genomic_DNA"/>
</dbReference>
<proteinExistence type="predicted"/>
<dbReference type="VEuPathDB" id="FungiDB:PHYBLDRAFT_71004"/>
<organism evidence="2 3">
    <name type="scientific">Phycomyces blakesleeanus (strain ATCC 8743b / DSM 1359 / FGSC 10004 / NBRC 33097 / NRRL 1555)</name>
    <dbReference type="NCBI Taxonomy" id="763407"/>
    <lineage>
        <taxon>Eukaryota</taxon>
        <taxon>Fungi</taxon>
        <taxon>Fungi incertae sedis</taxon>
        <taxon>Mucoromycota</taxon>
        <taxon>Mucoromycotina</taxon>
        <taxon>Mucoromycetes</taxon>
        <taxon>Mucorales</taxon>
        <taxon>Phycomycetaceae</taxon>
        <taxon>Phycomyces</taxon>
    </lineage>
</organism>
<reference evidence="3" key="1">
    <citation type="submission" date="2015-06" db="EMBL/GenBank/DDBJ databases">
        <title>Expansion of signal transduction pathways in fungi by whole-genome duplication.</title>
        <authorList>
            <consortium name="DOE Joint Genome Institute"/>
            <person name="Corrochano L.M."/>
            <person name="Kuo A."/>
            <person name="Marcet-Houben M."/>
            <person name="Polaino S."/>
            <person name="Salamov A."/>
            <person name="Villalobos J.M."/>
            <person name="Alvarez M.I."/>
            <person name="Avalos J."/>
            <person name="Benito E.P."/>
            <person name="Benoit I."/>
            <person name="Burger G."/>
            <person name="Camino L.P."/>
            <person name="Canovas D."/>
            <person name="Cerda-Olmedo E."/>
            <person name="Cheng J.-F."/>
            <person name="Dominguez A."/>
            <person name="Elias M."/>
            <person name="Eslava A.P."/>
            <person name="Glaser F."/>
            <person name="Grimwood J."/>
            <person name="Gutierrez G."/>
            <person name="Heitman J."/>
            <person name="Henrissat B."/>
            <person name="Iturriaga E.A."/>
            <person name="Lang B.F."/>
            <person name="Lavin J.L."/>
            <person name="Lee S."/>
            <person name="Li W."/>
            <person name="Lindquist E."/>
            <person name="Lopez-Garcia S."/>
            <person name="Luque E.M."/>
            <person name="Marcos A.T."/>
            <person name="Martin J."/>
            <person name="McCluskey K."/>
            <person name="Medina H.R."/>
            <person name="Miralles-Duran A."/>
            <person name="Miyazaki A."/>
            <person name="Munoz-Torres E."/>
            <person name="Oguiza J.A."/>
            <person name="Ohm R."/>
            <person name="Olmedo M."/>
            <person name="Orejas M."/>
            <person name="Ortiz-Castellanos L."/>
            <person name="Pisabarro A.G."/>
            <person name="Rodriguez-Romero J."/>
            <person name="Ruiz-Herrera J."/>
            <person name="Ruiz-Vazquez R."/>
            <person name="Sanz C."/>
            <person name="Schackwitz W."/>
            <person name="Schmutz J."/>
            <person name="Shahriari M."/>
            <person name="Shelest E."/>
            <person name="Silva-Franco F."/>
            <person name="Soanes D."/>
            <person name="Syed K."/>
            <person name="Tagua V.G."/>
            <person name="Talbot N.J."/>
            <person name="Thon M."/>
            <person name="De vries R.P."/>
            <person name="Wiebenga A."/>
            <person name="Yadav J.S."/>
            <person name="Braun E.L."/>
            <person name="Baker S."/>
            <person name="Garre V."/>
            <person name="Horwitz B."/>
            <person name="Torres-Martinez S."/>
            <person name="Idnurm A."/>
            <person name="Herrera-Estrella A."/>
            <person name="Gabaldon T."/>
            <person name="Grigoriev I.V."/>
        </authorList>
    </citation>
    <scope>NUCLEOTIDE SEQUENCE [LARGE SCALE GENOMIC DNA]</scope>
    <source>
        <strain evidence="3">NRRL 1555(-)</strain>
    </source>
</reference>
<gene>
    <name evidence="2" type="ORF">PHYBLDRAFT_71004</name>
</gene>
<sequence length="296" mass="32971">MSTLEGLNPQDRAHTLWQGNPPYRAQSTTLRPKNKSLHIFTAPNFDKNMIVDLASTAWASTIHPMSVLFNLGKLVPARDMDDVLSDRVGWMTSLTLRYTCSKDLLAEAFFTDPSSRTKATSNGLTYQNTRIIATPRLPSNSHIVKVNLYHINTCDPSTDLLEPIENAFRPFGKIVQLRAYLSYRGTFRGKATIYLDTSRQDEVRSLPSRLYLGGSLSCLAELCSTNITPVCGYCQEEGHYLCSCTKRPPRAPCCQQCSVLGHVIDSCECPTHPDNIEAERAIQEQQQIALADTAPL</sequence>